<proteinExistence type="predicted"/>
<dbReference type="AlphaFoldDB" id="A0AA39LD56"/>
<name>A0AA39LD56_9BILA</name>
<protein>
    <submittedName>
        <fullName evidence="1">Uncharacterized protein</fullName>
    </submittedName>
</protein>
<organism evidence="1 2">
    <name type="scientific">Steinernema hermaphroditum</name>
    <dbReference type="NCBI Taxonomy" id="289476"/>
    <lineage>
        <taxon>Eukaryota</taxon>
        <taxon>Metazoa</taxon>
        <taxon>Ecdysozoa</taxon>
        <taxon>Nematoda</taxon>
        <taxon>Chromadorea</taxon>
        <taxon>Rhabditida</taxon>
        <taxon>Tylenchina</taxon>
        <taxon>Panagrolaimomorpha</taxon>
        <taxon>Strongyloidoidea</taxon>
        <taxon>Steinernematidae</taxon>
        <taxon>Steinernema</taxon>
    </lineage>
</organism>
<keyword evidence="2" id="KW-1185">Reference proteome</keyword>
<gene>
    <name evidence="1" type="ORF">QR680_000180</name>
</gene>
<evidence type="ECO:0000313" key="1">
    <source>
        <dbReference type="EMBL" id="KAK0393376.1"/>
    </source>
</evidence>
<accession>A0AA39LD56</accession>
<reference evidence="1" key="1">
    <citation type="submission" date="2023-06" db="EMBL/GenBank/DDBJ databases">
        <title>Genomic analysis of the entomopathogenic nematode Steinernema hermaphroditum.</title>
        <authorList>
            <person name="Schwarz E.M."/>
            <person name="Heppert J.K."/>
            <person name="Baniya A."/>
            <person name="Schwartz H.T."/>
            <person name="Tan C.-H."/>
            <person name="Antoshechkin I."/>
            <person name="Sternberg P.W."/>
            <person name="Goodrich-Blair H."/>
            <person name="Dillman A.R."/>
        </authorList>
    </citation>
    <scope>NUCLEOTIDE SEQUENCE</scope>
    <source>
        <strain evidence="1">PS9179</strain>
        <tissue evidence="1">Whole animal</tissue>
    </source>
</reference>
<evidence type="ECO:0000313" key="2">
    <source>
        <dbReference type="Proteomes" id="UP001175271"/>
    </source>
</evidence>
<comment type="caution">
    <text evidence="1">The sequence shown here is derived from an EMBL/GenBank/DDBJ whole genome shotgun (WGS) entry which is preliminary data.</text>
</comment>
<dbReference type="Proteomes" id="UP001175271">
    <property type="component" value="Unassembled WGS sequence"/>
</dbReference>
<dbReference type="EMBL" id="JAUCMV010000005">
    <property type="protein sequence ID" value="KAK0393376.1"/>
    <property type="molecule type" value="Genomic_DNA"/>
</dbReference>
<sequence>MCCRIGVAIAAAGDDPIVQLPLGTAPAMADLLLKRTVIPTFPGVISLCSDQAQIHPGDIQTDRLEGELTDPGTSDLIMVIIIC</sequence>